<organism evidence="1 2">
    <name type="scientific">Bacillus thuringiensis</name>
    <dbReference type="NCBI Taxonomy" id="1428"/>
    <lineage>
        <taxon>Bacteria</taxon>
        <taxon>Bacillati</taxon>
        <taxon>Bacillota</taxon>
        <taxon>Bacilli</taxon>
        <taxon>Bacillales</taxon>
        <taxon>Bacillaceae</taxon>
        <taxon>Bacillus</taxon>
        <taxon>Bacillus cereus group</taxon>
    </lineage>
</organism>
<comment type="caution">
    <text evidence="1">The sequence shown here is derived from an EMBL/GenBank/DDBJ whole genome shotgun (WGS) entry which is preliminary data.</text>
</comment>
<evidence type="ECO:0000313" key="2">
    <source>
        <dbReference type="Proteomes" id="UP001181533"/>
    </source>
</evidence>
<evidence type="ECO:0000313" key="1">
    <source>
        <dbReference type="EMBL" id="MDR4181113.1"/>
    </source>
</evidence>
<feature type="non-terminal residue" evidence="1">
    <location>
        <position position="28"/>
    </location>
</feature>
<dbReference type="Proteomes" id="UP001181533">
    <property type="component" value="Unassembled WGS sequence"/>
</dbReference>
<name>A0AB35PMM7_BACTU</name>
<gene>
    <name evidence="1" type="ORF">FO599_35110</name>
</gene>
<sequence>MTYKKMFTLINKQIKNSFIISNEYIWII</sequence>
<dbReference type="EMBL" id="VKQN01000153">
    <property type="protein sequence ID" value="MDR4181113.1"/>
    <property type="molecule type" value="Genomic_DNA"/>
</dbReference>
<proteinExistence type="predicted"/>
<reference evidence="1" key="1">
    <citation type="submission" date="2019-07" db="EMBL/GenBank/DDBJ databases">
        <title>Phylogenomic Reclassification of ATCC Bacillus Strains and Various Taxa within the Genus Bacillus.</title>
        <authorList>
            <person name="Riojas M.A."/>
            <person name="Frank A.M."/>
            <person name="Fenn S.L."/>
            <person name="King S.P."/>
            <person name="Brower S.M."/>
            <person name="Hazbon M.H."/>
        </authorList>
    </citation>
    <scope>NUCLEOTIDE SEQUENCE</scope>
    <source>
        <strain evidence="1">ATCC 35646</strain>
    </source>
</reference>
<dbReference type="AlphaFoldDB" id="A0AB35PMM7"/>
<protein>
    <submittedName>
        <fullName evidence="1">Permease</fullName>
    </submittedName>
</protein>
<accession>A0AB35PMM7</accession>